<comment type="caution">
    <text evidence="1">The sequence shown here is derived from an EMBL/GenBank/DDBJ whole genome shotgun (WGS) entry which is preliminary data.</text>
</comment>
<proteinExistence type="predicted"/>
<dbReference type="OrthoDB" id="64104at2759"/>
<dbReference type="EMBL" id="VJMH01006970">
    <property type="protein sequence ID" value="KAF0686854.1"/>
    <property type="molecule type" value="Genomic_DNA"/>
</dbReference>
<name>A0A6A4XWR8_9STRA</name>
<gene>
    <name evidence="1" type="ORF">As57867_021289</name>
</gene>
<feature type="non-terminal residue" evidence="1">
    <location>
        <position position="1"/>
    </location>
</feature>
<sequence>QALEEDMTVRKLQWDARQQKTDAKAQQTATMPMQPNLMADIGYIFGAVYEGGFQPPSTTNAIVSACVDEFFQTELKHLKAVVAQIN</sequence>
<protein>
    <submittedName>
        <fullName evidence="1">Uncharacterized protein</fullName>
    </submittedName>
</protein>
<evidence type="ECO:0000313" key="1">
    <source>
        <dbReference type="EMBL" id="KAF0686854.1"/>
    </source>
</evidence>
<reference evidence="1" key="1">
    <citation type="submission" date="2019-06" db="EMBL/GenBank/DDBJ databases">
        <title>Genomics analysis of Aphanomyces spp. identifies a new class of oomycete effector associated with host adaptation.</title>
        <authorList>
            <person name="Gaulin E."/>
        </authorList>
    </citation>
    <scope>NUCLEOTIDE SEQUENCE</scope>
    <source>
        <strain evidence="1">CBS 578.67</strain>
    </source>
</reference>
<accession>A0A6A4XWR8</accession>
<dbReference type="AlphaFoldDB" id="A0A6A4XWR8"/>
<organism evidence="1">
    <name type="scientific">Aphanomyces stellatus</name>
    <dbReference type="NCBI Taxonomy" id="120398"/>
    <lineage>
        <taxon>Eukaryota</taxon>
        <taxon>Sar</taxon>
        <taxon>Stramenopiles</taxon>
        <taxon>Oomycota</taxon>
        <taxon>Saprolegniomycetes</taxon>
        <taxon>Saprolegniales</taxon>
        <taxon>Verrucalvaceae</taxon>
        <taxon>Aphanomyces</taxon>
    </lineage>
</organism>